<accession>A0ABR8GR33</accession>
<dbReference type="RefSeq" id="WP_029630761.1">
    <property type="nucleotide sequence ID" value="NZ_JACJTA010000031.1"/>
</dbReference>
<evidence type="ECO:0000313" key="2">
    <source>
        <dbReference type="Proteomes" id="UP000660380"/>
    </source>
</evidence>
<gene>
    <name evidence="1" type="ORF">H6G81_15625</name>
</gene>
<dbReference type="EMBL" id="JACJTA010000031">
    <property type="protein sequence ID" value="MBD2605910.1"/>
    <property type="molecule type" value="Genomic_DNA"/>
</dbReference>
<reference evidence="1 2" key="1">
    <citation type="journal article" date="2020" name="ISME J.">
        <title>Comparative genomics reveals insights into cyanobacterial evolution and habitat adaptation.</title>
        <authorList>
            <person name="Chen M.Y."/>
            <person name="Teng W.K."/>
            <person name="Zhao L."/>
            <person name="Hu C.X."/>
            <person name="Zhou Y.K."/>
            <person name="Han B.P."/>
            <person name="Song L.R."/>
            <person name="Shu W.S."/>
        </authorList>
    </citation>
    <scope>NUCLEOTIDE SEQUENCE [LARGE SCALE GENOMIC DNA]</scope>
    <source>
        <strain evidence="1 2">FACHB-248</strain>
    </source>
</reference>
<dbReference type="Proteomes" id="UP000660380">
    <property type="component" value="Unassembled WGS sequence"/>
</dbReference>
<protein>
    <submittedName>
        <fullName evidence="1">Uncharacterized protein</fullName>
    </submittedName>
</protein>
<organism evidence="1 2">
    <name type="scientific">Scytonema hofmannii FACHB-248</name>
    <dbReference type="NCBI Taxonomy" id="1842502"/>
    <lineage>
        <taxon>Bacteria</taxon>
        <taxon>Bacillati</taxon>
        <taxon>Cyanobacteriota</taxon>
        <taxon>Cyanophyceae</taxon>
        <taxon>Nostocales</taxon>
        <taxon>Scytonemataceae</taxon>
        <taxon>Scytonema</taxon>
    </lineage>
</organism>
<comment type="caution">
    <text evidence="1">The sequence shown here is derived from an EMBL/GenBank/DDBJ whole genome shotgun (WGS) entry which is preliminary data.</text>
</comment>
<keyword evidence="2" id="KW-1185">Reference proteome</keyword>
<evidence type="ECO:0000313" key="1">
    <source>
        <dbReference type="EMBL" id="MBD2605910.1"/>
    </source>
</evidence>
<sequence length="60" mass="6758">MKPIVKRFLKLLKEAEELEELALETASEDGAEIYSSMLIVTATMRRCAKKLENQSPSSND</sequence>
<proteinExistence type="predicted"/>
<name>A0ABR8GR33_9CYAN</name>